<evidence type="ECO:0000256" key="10">
    <source>
        <dbReference type="ARBA" id="ARBA00039054"/>
    </source>
</evidence>
<dbReference type="FunFam" id="3.40.640.10:FF:000083">
    <property type="entry name" value="Selenocysteine lyase"/>
    <property type="match status" value="1"/>
</dbReference>
<gene>
    <name evidence="13" type="ORF">V1264_010391</name>
</gene>
<dbReference type="FunFam" id="3.90.1150.10:FF:000065">
    <property type="entry name" value="Selenocysteine lyase"/>
    <property type="match status" value="1"/>
</dbReference>
<dbReference type="InterPro" id="IPR015422">
    <property type="entry name" value="PyrdxlP-dep_Trfase_small"/>
</dbReference>
<dbReference type="Gene3D" id="3.40.640.10">
    <property type="entry name" value="Type I PLP-dependent aspartate aminotransferase-like (Major domain)"/>
    <property type="match status" value="1"/>
</dbReference>
<dbReference type="SUPFAM" id="SSF53383">
    <property type="entry name" value="PLP-dependent transferases"/>
    <property type="match status" value="1"/>
</dbReference>
<dbReference type="GO" id="GO:0009000">
    <property type="term" value="F:selenocysteine lyase activity"/>
    <property type="evidence" value="ECO:0007669"/>
    <property type="project" value="UniProtKB-EC"/>
</dbReference>
<name>A0AAN9G1M0_9CAEN</name>
<dbReference type="GO" id="GO:0005829">
    <property type="term" value="C:cytosol"/>
    <property type="evidence" value="ECO:0007669"/>
    <property type="project" value="UniProtKB-SubCell"/>
</dbReference>
<evidence type="ECO:0000256" key="7">
    <source>
        <dbReference type="ARBA" id="ARBA00022898"/>
    </source>
</evidence>
<keyword evidence="5" id="KW-0963">Cytoplasm</keyword>
<evidence type="ECO:0000256" key="1">
    <source>
        <dbReference type="ARBA" id="ARBA00001933"/>
    </source>
</evidence>
<dbReference type="PANTHER" id="PTHR11601:SF62">
    <property type="entry name" value="SELENOCYSTEINE LYASE"/>
    <property type="match status" value="1"/>
</dbReference>
<feature type="domain" description="Aminotransferase class V" evidence="12">
    <location>
        <begin position="16"/>
        <end position="408"/>
    </location>
</feature>
<comment type="subunit">
    <text evidence="4">Homodimer.</text>
</comment>
<dbReference type="EMBL" id="JBAMIC010000024">
    <property type="protein sequence ID" value="KAK7090620.1"/>
    <property type="molecule type" value="Genomic_DNA"/>
</dbReference>
<dbReference type="PIRSF" id="PIRSF005572">
    <property type="entry name" value="NifS"/>
    <property type="match status" value="1"/>
</dbReference>
<dbReference type="EC" id="4.4.1.16" evidence="10"/>
<dbReference type="InterPro" id="IPR015424">
    <property type="entry name" value="PyrdxlP-dep_Trfase"/>
</dbReference>
<comment type="cofactor">
    <cofactor evidence="1">
        <name>pyridoxal 5'-phosphate</name>
        <dbReference type="ChEBI" id="CHEBI:597326"/>
    </cofactor>
</comment>
<evidence type="ECO:0000256" key="2">
    <source>
        <dbReference type="ARBA" id="ARBA00004514"/>
    </source>
</evidence>
<dbReference type="InterPro" id="IPR015421">
    <property type="entry name" value="PyrdxlP-dep_Trfase_major"/>
</dbReference>
<dbReference type="InterPro" id="IPR016454">
    <property type="entry name" value="Cysteine_dSase"/>
</dbReference>
<dbReference type="InterPro" id="IPR000192">
    <property type="entry name" value="Aminotrans_V_dom"/>
</dbReference>
<organism evidence="13 14">
    <name type="scientific">Littorina saxatilis</name>
    <dbReference type="NCBI Taxonomy" id="31220"/>
    <lineage>
        <taxon>Eukaryota</taxon>
        <taxon>Metazoa</taxon>
        <taxon>Spiralia</taxon>
        <taxon>Lophotrochozoa</taxon>
        <taxon>Mollusca</taxon>
        <taxon>Gastropoda</taxon>
        <taxon>Caenogastropoda</taxon>
        <taxon>Littorinimorpha</taxon>
        <taxon>Littorinoidea</taxon>
        <taxon>Littorinidae</taxon>
        <taxon>Littorina</taxon>
    </lineage>
</organism>
<keyword evidence="6" id="KW-0808">Transferase</keyword>
<evidence type="ECO:0000256" key="11">
    <source>
        <dbReference type="ARBA" id="ARBA00040554"/>
    </source>
</evidence>
<evidence type="ECO:0000259" key="12">
    <source>
        <dbReference type="Pfam" id="PF00266"/>
    </source>
</evidence>
<comment type="caution">
    <text evidence="13">The sequence shown here is derived from an EMBL/GenBank/DDBJ whole genome shotgun (WGS) entry which is preliminary data.</text>
</comment>
<dbReference type="GO" id="GO:0016740">
    <property type="term" value="F:transferase activity"/>
    <property type="evidence" value="ECO:0007669"/>
    <property type="project" value="UniProtKB-KW"/>
</dbReference>
<evidence type="ECO:0000313" key="14">
    <source>
        <dbReference type="Proteomes" id="UP001374579"/>
    </source>
</evidence>
<evidence type="ECO:0000256" key="5">
    <source>
        <dbReference type="ARBA" id="ARBA00022490"/>
    </source>
</evidence>
<proteinExistence type="inferred from homology"/>
<evidence type="ECO:0000313" key="13">
    <source>
        <dbReference type="EMBL" id="KAK7090620.1"/>
    </source>
</evidence>
<comment type="similarity">
    <text evidence="3">Belongs to the class-V pyridoxal-phosphate-dependent aminotransferase family.</text>
</comment>
<dbReference type="Pfam" id="PF00266">
    <property type="entry name" value="Aminotran_5"/>
    <property type="match status" value="1"/>
</dbReference>
<keyword evidence="8" id="KW-0456">Lyase</keyword>
<accession>A0AAN9G1M0</accession>
<dbReference type="Gene3D" id="1.10.260.50">
    <property type="match status" value="1"/>
</dbReference>
<keyword evidence="7" id="KW-0663">Pyridoxal phosphate</keyword>
<evidence type="ECO:0000256" key="6">
    <source>
        <dbReference type="ARBA" id="ARBA00022679"/>
    </source>
</evidence>
<evidence type="ECO:0000256" key="8">
    <source>
        <dbReference type="ARBA" id="ARBA00023239"/>
    </source>
</evidence>
<evidence type="ECO:0000256" key="3">
    <source>
        <dbReference type="ARBA" id="ARBA00009236"/>
    </source>
</evidence>
<evidence type="ECO:0000256" key="4">
    <source>
        <dbReference type="ARBA" id="ARBA00011738"/>
    </source>
</evidence>
<dbReference type="Gene3D" id="3.90.1150.10">
    <property type="entry name" value="Aspartate Aminotransferase, domain 1"/>
    <property type="match status" value="1"/>
</dbReference>
<dbReference type="Proteomes" id="UP001374579">
    <property type="component" value="Unassembled WGS sequence"/>
</dbReference>
<dbReference type="AlphaFoldDB" id="A0AAN9G1M0"/>
<protein>
    <recommendedName>
        <fullName evidence="11">Selenocysteine lyase</fullName>
        <ecNumber evidence="10">4.4.1.16</ecNumber>
    </recommendedName>
</protein>
<comment type="subcellular location">
    <subcellularLocation>
        <location evidence="2">Cytoplasm</location>
        <location evidence="2">Cytosol</location>
    </subcellularLocation>
</comment>
<dbReference type="PANTHER" id="PTHR11601">
    <property type="entry name" value="CYSTEINE DESULFURYLASE FAMILY MEMBER"/>
    <property type="match status" value="1"/>
</dbReference>
<comment type="function">
    <text evidence="9">Catalyzes the decomposition of L-selenocysteine to L-alanine and elemental selenium.</text>
</comment>
<reference evidence="13 14" key="1">
    <citation type="submission" date="2024-02" db="EMBL/GenBank/DDBJ databases">
        <title>Chromosome-scale genome assembly of the rough periwinkle Littorina saxatilis.</title>
        <authorList>
            <person name="De Jode A."/>
            <person name="Faria R."/>
            <person name="Formenti G."/>
            <person name="Sims Y."/>
            <person name="Smith T.P."/>
            <person name="Tracey A."/>
            <person name="Wood J.M.D."/>
            <person name="Zagrodzka Z.B."/>
            <person name="Johannesson K."/>
            <person name="Butlin R.K."/>
            <person name="Leder E.H."/>
        </authorList>
    </citation>
    <scope>NUCLEOTIDE SEQUENCE [LARGE SCALE GENOMIC DNA]</scope>
    <source>
        <strain evidence="13">Snail1</strain>
        <tissue evidence="13">Muscle</tissue>
    </source>
</reference>
<sequence>MANEEPIAKVAKMDKVYLDYNATTPLAPEVQEAVIAAMKEAWGNPASSSQPGLKAKKIIAEARSNVAFMVGAKSADIVFTSGGTEGNNWILQMALKYFREYRSSDNKKNDKGERGCESIPHFITSNVEHDSVKCVLEHFEEQGLAEVTYVPVSHKSGMVEVEDVISALKPNTIMITIMLANNESGVIQPITEISERLLKTVNQPLRTKRVLLHTDAAQALGKIPVDATDLGVDFLTIVGHKFYAPRVGAIYIRNPNKDIPVYPMLFGGGQERDFRPGTENTPMIAGLGRGAELIHKNISKYESHMREVRDYLEEKLKKEFGSKIQINGKFSASQRLPNTCNVSFVKKGLMGHVVLSKVKFLQASVGAACHAQNKPSHILLAMGVSGALAQNALRLSVGRETTKAEIDVVVQDLKETVESLMS</sequence>
<keyword evidence="14" id="KW-1185">Reference proteome</keyword>
<evidence type="ECO:0000256" key="9">
    <source>
        <dbReference type="ARBA" id="ARBA00037407"/>
    </source>
</evidence>